<evidence type="ECO:0000313" key="4">
    <source>
        <dbReference type="Proteomes" id="UP001230156"/>
    </source>
</evidence>
<protein>
    <submittedName>
        <fullName evidence="3">DUF3426 domain-containing protein</fullName>
    </submittedName>
</protein>
<keyword evidence="1" id="KW-0472">Membrane</keyword>
<dbReference type="InterPro" id="IPR011723">
    <property type="entry name" value="Znf/thioredoxin_put"/>
</dbReference>
<sequence length="237" mass="25366">MIVSCPACATRFSLDASMLGPNGRNVRCAKCAHRWRQEPPAPIEPLPPVELDAPGDPAQMAPGLAALLSGREQQKPAAQVVVPPKLRPAEPKRKVGVWPWILLLGILCGLAVAAYIYQGPIARMFPAAQDIYSLLGVGGSDPARVLQIGNLKSEQRSGFLSVRGDVFNPSDYPLKVPPLMLIAQDESGAPLGAAFMFRTQESTVAPGETITFRIPFENPPKGMKGFSVTFGRVNAAK</sequence>
<evidence type="ECO:0000259" key="2">
    <source>
        <dbReference type="Pfam" id="PF13717"/>
    </source>
</evidence>
<dbReference type="Proteomes" id="UP001230156">
    <property type="component" value="Unassembled WGS sequence"/>
</dbReference>
<comment type="caution">
    <text evidence="3">The sequence shown here is derived from an EMBL/GenBank/DDBJ whole genome shotgun (WGS) entry which is preliminary data.</text>
</comment>
<reference evidence="4" key="1">
    <citation type="submission" date="2023-08" db="EMBL/GenBank/DDBJ databases">
        <title>Rhodospirillaceae gen. nov., a novel taxon isolated from the Yangtze River Yuezi River estuary sludge.</title>
        <authorList>
            <person name="Ruan L."/>
        </authorList>
    </citation>
    <scope>NUCLEOTIDE SEQUENCE [LARGE SCALE GENOMIC DNA]</scope>
    <source>
        <strain evidence="4">R-7</strain>
    </source>
</reference>
<gene>
    <name evidence="3" type="ORF">Q8A70_03305</name>
</gene>
<dbReference type="Pfam" id="PF11906">
    <property type="entry name" value="DUF3426"/>
    <property type="match status" value="1"/>
</dbReference>
<evidence type="ECO:0000256" key="1">
    <source>
        <dbReference type="SAM" id="Phobius"/>
    </source>
</evidence>
<dbReference type="NCBIfam" id="TIGR02098">
    <property type="entry name" value="MJ0042_CXXC"/>
    <property type="match status" value="1"/>
</dbReference>
<evidence type="ECO:0000313" key="3">
    <source>
        <dbReference type="EMBL" id="MDQ7246672.1"/>
    </source>
</evidence>
<keyword evidence="1" id="KW-1133">Transmembrane helix</keyword>
<proteinExistence type="predicted"/>
<dbReference type="Pfam" id="PF13717">
    <property type="entry name" value="Zn_ribbon_4"/>
    <property type="match status" value="1"/>
</dbReference>
<dbReference type="RefSeq" id="WP_379954062.1">
    <property type="nucleotide sequence ID" value="NZ_JAUYVI010000001.1"/>
</dbReference>
<keyword evidence="1" id="KW-0812">Transmembrane</keyword>
<accession>A0ABU0YHI8</accession>
<name>A0ABU0YHI8_9PROT</name>
<keyword evidence="4" id="KW-1185">Reference proteome</keyword>
<dbReference type="InterPro" id="IPR021834">
    <property type="entry name" value="DUF3426"/>
</dbReference>
<dbReference type="EMBL" id="JAUYVI010000001">
    <property type="protein sequence ID" value="MDQ7246672.1"/>
    <property type="molecule type" value="Genomic_DNA"/>
</dbReference>
<feature type="transmembrane region" description="Helical" evidence="1">
    <location>
        <begin position="95"/>
        <end position="117"/>
    </location>
</feature>
<feature type="domain" description="Zinc finger/thioredoxin putative" evidence="2">
    <location>
        <begin position="1"/>
        <end position="36"/>
    </location>
</feature>
<organism evidence="3 4">
    <name type="scientific">Dongia sedimenti</name>
    <dbReference type="NCBI Taxonomy" id="3064282"/>
    <lineage>
        <taxon>Bacteria</taxon>
        <taxon>Pseudomonadati</taxon>
        <taxon>Pseudomonadota</taxon>
        <taxon>Alphaproteobacteria</taxon>
        <taxon>Rhodospirillales</taxon>
        <taxon>Dongiaceae</taxon>
        <taxon>Dongia</taxon>
    </lineage>
</organism>